<dbReference type="GO" id="GO:0003887">
    <property type="term" value="F:DNA-directed DNA polymerase activity"/>
    <property type="evidence" value="ECO:0007669"/>
    <property type="project" value="UniProtKB-KW"/>
</dbReference>
<evidence type="ECO:0000256" key="9">
    <source>
        <dbReference type="ARBA" id="ARBA00022771"/>
    </source>
</evidence>
<comment type="subunit">
    <text evidence="18">Heterotetramer. Consists of 4 subunits: POL2, DPB2, DPB3 and DPB4.</text>
</comment>
<dbReference type="Pfam" id="PF23250">
    <property type="entry name" value="zf_DPOE_2"/>
    <property type="match status" value="1"/>
</dbReference>
<dbReference type="InterPro" id="IPR013697">
    <property type="entry name" value="DNA_pol_e_suA_C"/>
</dbReference>
<dbReference type="FunFam" id="1.10.132.60:FF:000002">
    <property type="entry name" value="DNA polymerase epsilon catalytic subunit"/>
    <property type="match status" value="1"/>
</dbReference>
<feature type="region of interest" description="Disordered" evidence="20">
    <location>
        <begin position="1"/>
        <end position="44"/>
    </location>
</feature>
<dbReference type="InterPro" id="IPR055191">
    <property type="entry name" value="POL2_thumb"/>
</dbReference>
<dbReference type="Pfam" id="PF08490">
    <property type="entry name" value="DUF1744"/>
    <property type="match status" value="1"/>
</dbReference>
<evidence type="ECO:0000256" key="6">
    <source>
        <dbReference type="ARBA" id="ARBA00022695"/>
    </source>
</evidence>
<comment type="similarity">
    <text evidence="3 19">Belongs to the DNA polymerase type-B family.</text>
</comment>
<dbReference type="InterPro" id="IPR006172">
    <property type="entry name" value="DNA-dir_DNA_pol_B"/>
</dbReference>
<evidence type="ECO:0000256" key="19">
    <source>
        <dbReference type="RuleBase" id="RU365029"/>
    </source>
</evidence>
<gene>
    <name evidence="22" type="ORF">PNOK_0621000</name>
</gene>
<dbReference type="SUPFAM" id="SSF53098">
    <property type="entry name" value="Ribonuclease H-like"/>
    <property type="match status" value="1"/>
</dbReference>
<accession>A0A286UDX4</accession>
<dbReference type="InterPro" id="IPR054475">
    <property type="entry name" value="Znf-DPOE"/>
</dbReference>
<dbReference type="GO" id="GO:0051539">
    <property type="term" value="F:4 iron, 4 sulfur cluster binding"/>
    <property type="evidence" value="ECO:0007669"/>
    <property type="project" value="UniProtKB-KW"/>
</dbReference>
<evidence type="ECO:0000256" key="2">
    <source>
        <dbReference type="ARBA" id="ARBA00004123"/>
    </source>
</evidence>
<organism evidence="22 23">
    <name type="scientific">Pyrrhoderma noxium</name>
    <dbReference type="NCBI Taxonomy" id="2282107"/>
    <lineage>
        <taxon>Eukaryota</taxon>
        <taxon>Fungi</taxon>
        <taxon>Dikarya</taxon>
        <taxon>Basidiomycota</taxon>
        <taxon>Agaricomycotina</taxon>
        <taxon>Agaricomycetes</taxon>
        <taxon>Hymenochaetales</taxon>
        <taxon>Hymenochaetaceae</taxon>
        <taxon>Pyrrhoderma</taxon>
    </lineage>
</organism>
<dbReference type="PANTHER" id="PTHR10670:SF0">
    <property type="entry name" value="DNA POLYMERASE EPSILON CATALYTIC SUBUNIT A"/>
    <property type="match status" value="1"/>
</dbReference>
<dbReference type="EC" id="2.7.7.7" evidence="19"/>
<evidence type="ECO:0000256" key="5">
    <source>
        <dbReference type="ARBA" id="ARBA00022679"/>
    </source>
</evidence>
<dbReference type="InterPro" id="IPR029703">
    <property type="entry name" value="POL2"/>
</dbReference>
<dbReference type="CDD" id="cd05535">
    <property type="entry name" value="POLBc_epsilon"/>
    <property type="match status" value="1"/>
</dbReference>
<dbReference type="PANTHER" id="PTHR10670">
    <property type="entry name" value="DNA POLYMERASE EPSILON CATALYTIC SUBUNIT A"/>
    <property type="match status" value="1"/>
</dbReference>
<feature type="region of interest" description="Disordered" evidence="20">
    <location>
        <begin position="730"/>
        <end position="749"/>
    </location>
</feature>
<dbReference type="CDD" id="cd05779">
    <property type="entry name" value="DNA_polB_epsilon_exo"/>
    <property type="match status" value="1"/>
</dbReference>
<evidence type="ECO:0000256" key="3">
    <source>
        <dbReference type="ARBA" id="ARBA00005755"/>
    </source>
</evidence>
<dbReference type="Gene3D" id="3.30.342.10">
    <property type="entry name" value="DNA Polymerase, chain B, domain 1"/>
    <property type="match status" value="1"/>
</dbReference>
<dbReference type="STRING" id="2282107.A0A286UDX4"/>
<dbReference type="GO" id="GO:0003677">
    <property type="term" value="F:DNA binding"/>
    <property type="evidence" value="ECO:0007669"/>
    <property type="project" value="UniProtKB-KW"/>
</dbReference>
<dbReference type="Pfam" id="PF22634">
    <property type="entry name" value="POL2_thumb"/>
    <property type="match status" value="1"/>
</dbReference>
<evidence type="ECO:0000256" key="4">
    <source>
        <dbReference type="ARBA" id="ARBA00022485"/>
    </source>
</evidence>
<keyword evidence="7 19" id="KW-0235">DNA replication</keyword>
<evidence type="ECO:0000259" key="21">
    <source>
        <dbReference type="SMART" id="SM01159"/>
    </source>
</evidence>
<evidence type="ECO:0000256" key="7">
    <source>
        <dbReference type="ARBA" id="ARBA00022705"/>
    </source>
</evidence>
<dbReference type="GO" id="GO:0008310">
    <property type="term" value="F:single-stranded DNA 3'-5' DNA exonuclease activity"/>
    <property type="evidence" value="ECO:0007669"/>
    <property type="project" value="TreeGrafter"/>
</dbReference>
<dbReference type="GO" id="GO:0000166">
    <property type="term" value="F:nucleotide binding"/>
    <property type="evidence" value="ECO:0007669"/>
    <property type="project" value="InterPro"/>
</dbReference>
<dbReference type="Gene3D" id="3.30.420.10">
    <property type="entry name" value="Ribonuclease H-like superfamily/Ribonuclease H"/>
    <property type="match status" value="1"/>
</dbReference>
<evidence type="ECO:0000256" key="11">
    <source>
        <dbReference type="ARBA" id="ARBA00022932"/>
    </source>
</evidence>
<evidence type="ECO:0000256" key="15">
    <source>
        <dbReference type="ARBA" id="ARBA00023242"/>
    </source>
</evidence>
<dbReference type="GO" id="GO:0008270">
    <property type="term" value="F:zinc ion binding"/>
    <property type="evidence" value="ECO:0007669"/>
    <property type="project" value="UniProtKB-KW"/>
</dbReference>
<dbReference type="InterPro" id="IPR036397">
    <property type="entry name" value="RNaseH_sf"/>
</dbReference>
<evidence type="ECO:0000256" key="17">
    <source>
        <dbReference type="ARBA" id="ARBA00057054"/>
    </source>
</evidence>
<dbReference type="GO" id="GO:0000278">
    <property type="term" value="P:mitotic cell cycle"/>
    <property type="evidence" value="ECO:0007669"/>
    <property type="project" value="TreeGrafter"/>
</dbReference>
<dbReference type="Pfam" id="PF03104">
    <property type="entry name" value="DNA_pol_B_exo1"/>
    <property type="match status" value="1"/>
</dbReference>
<keyword evidence="6 19" id="KW-0548">Nucleotidyltransferase</keyword>
<feature type="domain" description="DNA polymerase epsilon catalytic subunit A C-terminal" evidence="21">
    <location>
        <begin position="1528"/>
        <end position="1919"/>
    </location>
</feature>
<keyword evidence="10 19" id="KW-0862">Zinc</keyword>
<dbReference type="SUPFAM" id="SSF56672">
    <property type="entry name" value="DNA/RNA polymerases"/>
    <property type="match status" value="1"/>
</dbReference>
<dbReference type="InParanoid" id="A0A286UDX4"/>
<keyword evidence="14 19" id="KW-0238">DNA-binding</keyword>
<dbReference type="Pfam" id="PF22912">
    <property type="entry name" value="zf-DPOE"/>
    <property type="match status" value="1"/>
</dbReference>
<evidence type="ECO:0000256" key="8">
    <source>
        <dbReference type="ARBA" id="ARBA00022723"/>
    </source>
</evidence>
<evidence type="ECO:0000256" key="1">
    <source>
        <dbReference type="ARBA" id="ARBA00001966"/>
    </source>
</evidence>
<dbReference type="InterPro" id="IPR006133">
    <property type="entry name" value="DNA-dir_DNA_pol_B_exonuc"/>
</dbReference>
<evidence type="ECO:0000313" key="23">
    <source>
        <dbReference type="Proteomes" id="UP000217199"/>
    </source>
</evidence>
<dbReference type="InterPro" id="IPR012337">
    <property type="entry name" value="RNaseH-like_sf"/>
</dbReference>
<keyword evidence="5 19" id="KW-0808">Transferase</keyword>
<dbReference type="FunFam" id="1.10.287.690:FF:000005">
    <property type="entry name" value="DNA polymerase epsilon catalytic subunit"/>
    <property type="match status" value="1"/>
</dbReference>
<protein>
    <recommendedName>
        <fullName evidence="19">DNA polymerase epsilon catalytic subunit</fullName>
        <ecNumber evidence="19">2.7.7.7</ecNumber>
    </recommendedName>
</protein>
<dbReference type="FunCoup" id="A0A286UDX4">
    <property type="interactions" value="325"/>
</dbReference>
<keyword evidence="15 19" id="KW-0539">Nucleus</keyword>
<comment type="caution">
    <text evidence="22">The sequence shown here is derived from an EMBL/GenBank/DDBJ whole genome shotgun (WGS) entry which is preliminary data.</text>
</comment>
<name>A0A286UDX4_9AGAM</name>
<comment type="cofactor">
    <cofactor evidence="1 19">
        <name>[4Fe-4S] cluster</name>
        <dbReference type="ChEBI" id="CHEBI:49883"/>
    </cofactor>
</comment>
<evidence type="ECO:0000313" key="22">
    <source>
        <dbReference type="EMBL" id="PAV17724.1"/>
    </source>
</evidence>
<dbReference type="GO" id="GO:0008622">
    <property type="term" value="C:epsilon DNA polymerase complex"/>
    <property type="evidence" value="ECO:0007669"/>
    <property type="project" value="InterPro"/>
</dbReference>
<evidence type="ECO:0000256" key="12">
    <source>
        <dbReference type="ARBA" id="ARBA00023004"/>
    </source>
</evidence>
<keyword evidence="11 19" id="KW-0239">DNA-directed DNA polymerase</keyword>
<keyword evidence="13 19" id="KW-0411">Iron-sulfur</keyword>
<evidence type="ECO:0000256" key="16">
    <source>
        <dbReference type="ARBA" id="ARBA00049244"/>
    </source>
</evidence>
<dbReference type="EMBL" id="NBII01000006">
    <property type="protein sequence ID" value="PAV17724.1"/>
    <property type="molecule type" value="Genomic_DNA"/>
</dbReference>
<dbReference type="GO" id="GO:0006287">
    <property type="term" value="P:base-excision repair, gap-filling"/>
    <property type="evidence" value="ECO:0007669"/>
    <property type="project" value="TreeGrafter"/>
</dbReference>
<dbReference type="FunFam" id="3.30.420.10:FF:000010">
    <property type="entry name" value="DNA polymerase epsilon catalytic subunit"/>
    <property type="match status" value="1"/>
</dbReference>
<keyword evidence="9 19" id="KW-0863">Zinc-finger</keyword>
<dbReference type="SMART" id="SM01159">
    <property type="entry name" value="DUF1744"/>
    <property type="match status" value="1"/>
</dbReference>
<dbReference type="Gene3D" id="3.90.1600.10">
    <property type="entry name" value="Palm domain of DNA polymerase"/>
    <property type="match status" value="1"/>
</dbReference>
<reference evidence="22 23" key="1">
    <citation type="journal article" date="2017" name="Mol. Ecol.">
        <title>Comparative and population genomic landscape of Phellinus noxius: A hypervariable fungus causing root rot in trees.</title>
        <authorList>
            <person name="Chung C.L."/>
            <person name="Lee T.J."/>
            <person name="Akiba M."/>
            <person name="Lee H.H."/>
            <person name="Kuo T.H."/>
            <person name="Liu D."/>
            <person name="Ke H.M."/>
            <person name="Yokoi T."/>
            <person name="Roa M.B."/>
            <person name="Lu M.J."/>
            <person name="Chang Y.Y."/>
            <person name="Ann P.J."/>
            <person name="Tsai J.N."/>
            <person name="Chen C.Y."/>
            <person name="Tzean S.S."/>
            <person name="Ota Y."/>
            <person name="Hattori T."/>
            <person name="Sahashi N."/>
            <person name="Liou R.F."/>
            <person name="Kikuchi T."/>
            <person name="Tsai I.J."/>
        </authorList>
    </citation>
    <scope>NUCLEOTIDE SEQUENCE [LARGE SCALE GENOMIC DNA]</scope>
    <source>
        <strain evidence="22 23">FFPRI411160</strain>
    </source>
</reference>
<feature type="compositionally biased region" description="Basic and acidic residues" evidence="20">
    <location>
        <begin position="737"/>
        <end position="746"/>
    </location>
</feature>
<dbReference type="GO" id="GO:0006272">
    <property type="term" value="P:leading strand elongation"/>
    <property type="evidence" value="ECO:0007669"/>
    <property type="project" value="TreeGrafter"/>
</dbReference>
<comment type="catalytic activity">
    <reaction evidence="16 19">
        <text>DNA(n) + a 2'-deoxyribonucleoside 5'-triphosphate = DNA(n+1) + diphosphate</text>
        <dbReference type="Rhea" id="RHEA:22508"/>
        <dbReference type="Rhea" id="RHEA-COMP:17339"/>
        <dbReference type="Rhea" id="RHEA-COMP:17340"/>
        <dbReference type="ChEBI" id="CHEBI:33019"/>
        <dbReference type="ChEBI" id="CHEBI:61560"/>
        <dbReference type="ChEBI" id="CHEBI:173112"/>
        <dbReference type="EC" id="2.7.7.7"/>
    </reaction>
</comment>
<dbReference type="InterPro" id="IPR043502">
    <property type="entry name" value="DNA/RNA_pol_sf"/>
</dbReference>
<dbReference type="GO" id="GO:0045004">
    <property type="term" value="P:DNA replication proofreading"/>
    <property type="evidence" value="ECO:0007669"/>
    <property type="project" value="TreeGrafter"/>
</dbReference>
<proteinExistence type="inferred from homology"/>
<evidence type="ECO:0000256" key="13">
    <source>
        <dbReference type="ARBA" id="ARBA00023014"/>
    </source>
</evidence>
<dbReference type="FunFam" id="3.90.1600.10:FF:000006">
    <property type="entry name" value="DNA polymerase epsilon catalytic subunit"/>
    <property type="match status" value="1"/>
</dbReference>
<evidence type="ECO:0000256" key="10">
    <source>
        <dbReference type="ARBA" id="ARBA00022833"/>
    </source>
</evidence>
<keyword evidence="12 19" id="KW-0408">Iron</keyword>
<dbReference type="GO" id="GO:0006297">
    <property type="term" value="P:nucleotide-excision repair, DNA gap filling"/>
    <property type="evidence" value="ECO:0007669"/>
    <property type="project" value="TreeGrafter"/>
</dbReference>
<dbReference type="InterPro" id="IPR042087">
    <property type="entry name" value="DNA_pol_B_thumb"/>
</dbReference>
<dbReference type="OrthoDB" id="10060449at2759"/>
<sequence>MSRRGGGTFGLTASRRSRGSVRGGRPYANSFRGGRGRGGRGGISTNAVVAVPTKDEEGTQLAERFERVDLNDEIDEKLGFARIQEGSKKEGWLVNMHPTLLRDPDHPSGKAAVDFYFIEEDGNLFKTTMCYEPYFCVSCKAGMETVVEEWLLKKYEGILCRISRERKEDLKLPNHLMGHRRLYLQLRFRNVSDLLAVRRDIVPLAQANGAKLNAVDAFAEVVNMSEAGMNVAVETSWAAEADEMNGNSRNLKSSDPRDAIIDVREYDVPYYLRVAIDNEIRVGLWYSVTFTAGQPQMVTMDRVKRADPVVLAYDIETTKAPLKFPDSATDQVMMISYMIDGQGFLITNREIVSEDIEDFEYTPKEGLDGPFTVFNEADEAATIMRFFRHIQEVRPTVLATFNGDFFDFPFLCARAKTHGIDMFLEIGFAKDSEDEFKSRTCVHMDCFRWVKRDSYLPQGSQGLKAVTTAKLGYDPIELDPELMTPYAIEQPQTLAQYSVSDAVATYYLYMKYVHPFIFSLCNIIPLCPDEVLRKGTGTLCETLLMVEAYRGHIIMPNRHEDPHGNMFEGHLLSSETYVGGHVEALEAGVFRSDIATHFKIVPAAAQQLIDELDAALSFCIVDEFKCPMEEVTNYNEVKSQIQSALELMRDNPLRFDKPLIYHLDVAAMYPNIMLSNRLQPDSVVDESVCAVCDYNRPGKTCDRRMTWAWRGEYFPAQRDEYNMVRHALNQEGFPPKRTGDPQRRFTDLSPSEQSALLHKRLGDYSRKVYKKTKETRVVQRETIICQRENPFYVDTVRRFRDRRYEYKGLHKTWKKKLDGIFSSGGAVAEVEEAKKMIVIYDSLQLAHKCILNSFYGYVMRKGARWHSMEMAGITCLTGATIIQLARQLVEQIGRPLELDTDGIWCMLPGVFPENFKFELKNGKTIGFSYPCTMLNHLVHAKFTNHQYHDLDPETGEYKVHSENSIFFELDGPYKAMILPSSKEEDKLLKKRYAVFNDDGSLAELKGFEVKRRGELQLIKIFQSQIFEKFLLGSTTQECYSAVAEIADRWLDVLFSKAECLSDEELVELIAENRSMSKTLAEYAGQKSTSISTARRLAEFLGDQMVKDKGLACKFIISAKPMGAPVTERAVPIAIFSAEESVKRTYLRKWLKDNSLANFDLRSILDWEYYIERLGSVIQKLITIPAAMQKVPNPVPRIRHPDWLHRRVIALDDKFKQHKVTDFFKKSTVEESTSQMASLSMTDMEDFGTQNVGASYKTHNIVTKKVSHKPTAETIELPPLPDPRTNYSKWLGVARQHWRMRLQSLTNDTIDPSVPAMFRGVKTPVTRHWDIVQIRPIGRGRFTMWLCVNAELIPVTLRIPREFYLNFKTPPKKDDFEEYYTRERVIRTLPRDRQCLHLYRYSMSEDVFLQGESHFTNEINHPNVDGAYELQVPLVTRALMRLGITCTTDEKGLTLNRLRDDGINLVQLERSIMHTRKPYLDCGKPLKYLFLYHAYAPTSPVHVYALFLPNGTLKLHIVDPAPRRQPIPRLDSVYNELLAKRLEELEKVTTYQYPEELQTTTDYHSNEIAALKALSRELGTLESKSYTIVLSSAKDFIYFSGMVPKLSKFPVLRMPATKASHALDVFPWQSVVAKKMFVRYLAFGSWLHRAISQAAYYDVPIGHIEDDQPLFICDIEMARRLVAQDIVLWWSANEKPDLGGSEDDSPPTEELNNPEFLAPGLYSNVCLSVQVRNLAIDAVLQSALVNELEGSSGATAFDLTSHTIDDYTNGDAQPNVTLGDSNLSPHTFAVLKQMVRTWLLDKARDPSCAASITLDHFWRWVSSSSSRMYEPSIQRFVHGLMRKTFIQLLAEFKRLGSNVVYADFSRIILVTSKPPGTAHAYATYINSAVTSNELFKHIYLRTDRFYDFLLYMDPANNGAVVCEDPLALVPPKQLSISSNWNIKKFLPPAVQDYFKNVVRYFVVQMAKIKREVDADARTPLRVVQVQNLAPELTQRNAVKVKEMDQTRAFVAQKLTRKMLHYVALIQEEHKKTILGLGADNDNNKNGRTSANDFAFPVLPGSYLHMTDPALEFIKFSCAVFGLAQEYQIELGILKRNLLELVGVKEFSDLAIFRNPCDPLKLSMVTCRFCDHIRDFDFCRDEELLLPSTNAASTSAAATKWYCPECDGEYDRTAIEFSLIQVLYRLERNFTQQDLKCSRCKQIQSDNMSKHCDCSGNYQLMVSKAEMKRKLRTIINVAITHGLSRLKECSQLMYANW</sequence>
<keyword evidence="8 19" id="KW-0479">Metal-binding</keyword>
<evidence type="ECO:0000256" key="18">
    <source>
        <dbReference type="ARBA" id="ARBA00065544"/>
    </source>
</evidence>
<dbReference type="Proteomes" id="UP000217199">
    <property type="component" value="Unassembled WGS sequence"/>
</dbReference>
<dbReference type="Gene3D" id="1.10.132.60">
    <property type="entry name" value="DNA polymerase family B, C-terminal domain"/>
    <property type="match status" value="1"/>
</dbReference>
<comment type="subcellular location">
    <subcellularLocation>
        <location evidence="2 19">Nucleus</location>
    </subcellularLocation>
</comment>
<keyword evidence="23" id="KW-1185">Reference proteome</keyword>
<dbReference type="SMART" id="SM00486">
    <property type="entry name" value="POLBc"/>
    <property type="match status" value="1"/>
</dbReference>
<keyword evidence="4 19" id="KW-0004">4Fe-4S</keyword>
<evidence type="ECO:0000256" key="14">
    <source>
        <dbReference type="ARBA" id="ARBA00023125"/>
    </source>
</evidence>
<evidence type="ECO:0000256" key="20">
    <source>
        <dbReference type="SAM" id="MobiDB-lite"/>
    </source>
</evidence>
<dbReference type="InterPro" id="IPR023211">
    <property type="entry name" value="DNA_pol_palm_dom_sf"/>
</dbReference>
<comment type="function">
    <text evidence="17 19">DNA polymerase II participates in chromosomal DNA replication.</text>
</comment>